<feature type="compositionally biased region" description="Basic residues" evidence="3">
    <location>
        <begin position="1964"/>
        <end position="1973"/>
    </location>
</feature>
<name>A0A1S8X1T8_OPIVI</name>
<dbReference type="EMBL" id="KV892504">
    <property type="protein sequence ID" value="OON20682.1"/>
    <property type="molecule type" value="Genomic_DNA"/>
</dbReference>
<dbReference type="GO" id="GO:0005886">
    <property type="term" value="C:plasma membrane"/>
    <property type="evidence" value="ECO:0007669"/>
    <property type="project" value="TreeGrafter"/>
</dbReference>
<feature type="compositionally biased region" description="Polar residues" evidence="3">
    <location>
        <begin position="1869"/>
        <end position="1885"/>
    </location>
</feature>
<evidence type="ECO:0000256" key="1">
    <source>
        <dbReference type="ARBA" id="ARBA00022658"/>
    </source>
</evidence>
<dbReference type="Gene3D" id="1.20.870.10">
    <property type="entry name" value="Son of sevenless (SoS) protein Chain: S domain 1"/>
    <property type="match status" value="1"/>
</dbReference>
<feature type="region of interest" description="Disordered" evidence="3">
    <location>
        <begin position="1030"/>
        <end position="1049"/>
    </location>
</feature>
<feature type="region of interest" description="Disordered" evidence="3">
    <location>
        <begin position="1715"/>
        <end position="1781"/>
    </location>
</feature>
<dbReference type="InterPro" id="IPR008937">
    <property type="entry name" value="Ras-like_GEF"/>
</dbReference>
<dbReference type="Pfam" id="PF00618">
    <property type="entry name" value="RasGEF_N"/>
    <property type="match status" value="1"/>
</dbReference>
<feature type="region of interest" description="Disordered" evidence="3">
    <location>
        <begin position="543"/>
        <end position="682"/>
    </location>
</feature>
<evidence type="ECO:0000256" key="3">
    <source>
        <dbReference type="SAM" id="MobiDB-lite"/>
    </source>
</evidence>
<dbReference type="InterPro" id="IPR009072">
    <property type="entry name" value="Histone-fold"/>
</dbReference>
<evidence type="ECO:0000256" key="2">
    <source>
        <dbReference type="PROSITE-ProRule" id="PRU00168"/>
    </source>
</evidence>
<feature type="compositionally biased region" description="Polar residues" evidence="3">
    <location>
        <begin position="552"/>
        <end position="569"/>
    </location>
</feature>
<feature type="domain" description="Ras-GEF" evidence="4">
    <location>
        <begin position="1337"/>
        <end position="1600"/>
    </location>
</feature>
<feature type="compositionally biased region" description="Polar residues" evidence="3">
    <location>
        <begin position="969"/>
        <end position="989"/>
    </location>
</feature>
<feature type="compositionally biased region" description="Low complexity" evidence="3">
    <location>
        <begin position="598"/>
        <end position="614"/>
    </location>
</feature>
<gene>
    <name evidence="6" type="ORF">X801_03433</name>
</gene>
<feature type="compositionally biased region" description="Low complexity" evidence="3">
    <location>
        <begin position="1737"/>
        <end position="1754"/>
    </location>
</feature>
<keyword evidence="7" id="KW-1185">Reference proteome</keyword>
<sequence>MVSKSSLACNQSLSSTTSSFDRILHNGLLDTACNKLFEFHCHEAGKSDVRLDPSARIIIVDYTTDIIKRLCDPSVPHSITEVRDRIEYSFPPKLRPSAQLIDEFCYLIDKGKKKATYLSADKVFTSFKSVCPRIEPAVSLFLTHLIEYTLGRIICWAVRYESKLNSGLIEETEIQHVSSLLGTPNFSQASVCQSLPFLQRQSSDYIGHAKELQFFLRSTVEHLAIVVRVFADPIMEELSQVIMAAQSTFVGAASGCELALAAVRLRQAARVAQQVFSRITEVYSNMSLLSECVEDVFEGQSRLLGTCLLVAQEELEKAKQLKKETAERKARCSNPNQEPAEDETFQSFAYYTEALFSSDCRTWSLLLTETPCFQRALNNSFQRILRTVVEKASTVGSARVICGGLAHFVVAASTERSESSRLHKDSKANCLALQFSLISGHVEHTFTMASSRRLMDLETRYSDPHTCSLCTSGTGSDVGGAVTSTSGSSGTSYSNSSHMGDSPQTFSSLSGLFSRVHTGSTCTCSVRSVSSAADPPGSIPVPAGPAGRHSSRCTTSPSSQHITGSNAPRLSTAGIPIATTLPLRKTKKKRATVGGRSVSGSPSPPASTSHTPFPMVSTPSDVDGLMKQSPYVDIKVREPGLSTSSSSSSALNEGGGTKSDQDSGSHSFENRHGLIDSAEQSPSNMTMKELQACLMELFPSQHATSSSCSHMVIAFRYLLPQLLQLPTLQLLYLYEVIELNYGKTTRNNVSDELSLCSASFSIKALHSRAVEDSERSVLMDVLSVLSKTRLSIQNSMSTQDWVRSTAPRLANFLKTPLSGSVLSPEAQSNVEDLVQTVRRSQQSSERFISVSDFVMDGVAQTRTEGNRSRRSDRILYLFTNWILLCKKQRRVLGTVVPSTGVSSHSGLKVKKRVSLEQFHLVDTGTELSDNNASLFFLSLNALFNAEVLFTFDLEYWEIPRRGSLAPDPTYSSQTTSTIPADLHSLSSTRTTNSSATITSGTTSSLPTSAASHLGSMLSISTLTSTNTLIGGTNATSPPPATGDGDTSTAASFHSPMPTAGAAIAAASAAMLGALSAAPTQRVTFIFPSQEAKTDWMAALIYLQLARLFKRYIRDLPRQEIPLVLPSPTIYRFAAPDSITNVLFDSDLPDSSVEIPVIRAATMLKLIERMTYHAYFDRKTVNVFLLTYRRYITPLELLDLLIERFKIPEPDFAEAAEQAGTAWDADSPLMVAVRLEKRFRSVYKRRVQYRVLNFIIKWVKNSSFYKLDIAPDPVVCRRLLDFVDSVDALHLAENVANIRKSLRGDRVRLIQTIQQLPPDQLDLGLVTRPEDVRLTNVHPLELARQITLYEWELYSRIEFWEVNGKEKIKAPNLQASLDFSNKLKWWLVHSIMTADHLEDRVIMLQRVADLAMLFEQLNNLQGAQEAKAALLSAPVFRLHHTFDALYSKCKTHHRALFDELRRSVEEEDGGEYVADYEKKLHEVNPPGLPFIAVGGKTHLIHLELKYPDWITVPNNTGSASPASLERLESDSVPLINFWKCHQIADLVEYYLSFQQTPYNFKVCDHIRTFLQTFDPLKTAGVSDEHGFDDLMHEKSLQFQPKPPAEPIPVTERRLTPVEQRVASLLNTTAPDHRMTADSKEFRHLLQCASLGASAATFISGSNKSDADARYINQLNEPALPTDLAATQLFSTGSLGRGRSRPDGSKLQHHHAYASGRIQSNTGGFRPPYCPHHHHPRGARSASSSPAPSNLNAAAPTFVPPKPMACSSSSSPPPIPPRGARYTISDRNPEQFVNQSDSSNWFPPLTRSLYSSGEQQPTCLSRVPAHVSDGLSDHQRDIVVPDPPPCIPPRPLYRKHVVASPNESVTDEVDATSNSLNRRGSATTPSFNPDLMAGFASGSTRILRSEGTRDPCSTHDSPPTLPPRIHARAPSSNTFTPQDSLTSATSTAVDPRFNFSSPETPPPLPPKRHANKNAF</sequence>
<evidence type="ECO:0000313" key="6">
    <source>
        <dbReference type="EMBL" id="OON20682.1"/>
    </source>
</evidence>
<dbReference type="Gene3D" id="2.30.29.30">
    <property type="entry name" value="Pleckstrin-homology domain (PH domain)/Phosphotyrosine-binding domain (PTB)"/>
    <property type="match status" value="1"/>
</dbReference>
<dbReference type="InterPro" id="IPR001895">
    <property type="entry name" value="RASGEF_cat_dom"/>
</dbReference>
<dbReference type="SUPFAM" id="SSF48366">
    <property type="entry name" value="Ras GEF"/>
    <property type="match status" value="1"/>
</dbReference>
<dbReference type="GO" id="GO:0005085">
    <property type="term" value="F:guanyl-nucleotide exchange factor activity"/>
    <property type="evidence" value="ECO:0007669"/>
    <property type="project" value="UniProtKB-KW"/>
</dbReference>
<reference evidence="6 7" key="1">
    <citation type="submission" date="2015-03" db="EMBL/GenBank/DDBJ databases">
        <title>Draft genome of the nematode, Opisthorchis viverrini.</title>
        <authorList>
            <person name="Mitreva M."/>
        </authorList>
    </citation>
    <scope>NUCLEOTIDE SEQUENCE [LARGE SCALE GENOMIC DNA]</scope>
    <source>
        <strain evidence="6">Khon Kaen</strain>
    </source>
</reference>
<dbReference type="GO" id="GO:0007265">
    <property type="term" value="P:Ras protein signal transduction"/>
    <property type="evidence" value="ECO:0007669"/>
    <property type="project" value="TreeGrafter"/>
</dbReference>
<dbReference type="InterPro" id="IPR011993">
    <property type="entry name" value="PH-like_dom_sf"/>
</dbReference>
<feature type="domain" description="N-terminal Ras-GEF" evidence="5">
    <location>
        <begin position="1153"/>
        <end position="1305"/>
    </location>
</feature>
<dbReference type="Gene3D" id="1.10.20.10">
    <property type="entry name" value="Histone, subunit A"/>
    <property type="match status" value="1"/>
</dbReference>
<feature type="compositionally biased region" description="Basic and acidic residues" evidence="3">
    <location>
        <begin position="1901"/>
        <end position="1911"/>
    </location>
</feature>
<dbReference type="GO" id="GO:0046982">
    <property type="term" value="F:protein heterodimerization activity"/>
    <property type="evidence" value="ECO:0007669"/>
    <property type="project" value="InterPro"/>
</dbReference>
<dbReference type="Proteomes" id="UP000243686">
    <property type="component" value="Unassembled WGS sequence"/>
</dbReference>
<dbReference type="PANTHER" id="PTHR23113">
    <property type="entry name" value="GUANINE NUCLEOTIDE EXCHANGE FACTOR"/>
    <property type="match status" value="1"/>
</dbReference>
<evidence type="ECO:0000259" key="4">
    <source>
        <dbReference type="PROSITE" id="PS50009"/>
    </source>
</evidence>
<feature type="compositionally biased region" description="Polar residues" evidence="3">
    <location>
        <begin position="1928"/>
        <end position="1946"/>
    </location>
</feature>
<organism evidence="6 7">
    <name type="scientific">Opisthorchis viverrini</name>
    <name type="common">Southeast Asian liver fluke</name>
    <dbReference type="NCBI Taxonomy" id="6198"/>
    <lineage>
        <taxon>Eukaryota</taxon>
        <taxon>Metazoa</taxon>
        <taxon>Spiralia</taxon>
        <taxon>Lophotrochozoa</taxon>
        <taxon>Platyhelminthes</taxon>
        <taxon>Trematoda</taxon>
        <taxon>Digenea</taxon>
        <taxon>Opisthorchiida</taxon>
        <taxon>Opisthorchiata</taxon>
        <taxon>Opisthorchiidae</taxon>
        <taxon>Opisthorchis</taxon>
    </lineage>
</organism>
<dbReference type="Pfam" id="PF00617">
    <property type="entry name" value="RasGEF"/>
    <property type="match status" value="1"/>
</dbReference>
<feature type="non-terminal residue" evidence="6">
    <location>
        <position position="1973"/>
    </location>
</feature>
<feature type="region of interest" description="Disordered" evidence="3">
    <location>
        <begin position="964"/>
        <end position="1002"/>
    </location>
</feature>
<dbReference type="InterPro" id="IPR000651">
    <property type="entry name" value="Ras-like_Gua-exchang_fac_N"/>
</dbReference>
<feature type="compositionally biased region" description="Low complexity" evidence="3">
    <location>
        <begin position="480"/>
        <end position="497"/>
    </location>
</feature>
<evidence type="ECO:0000259" key="5">
    <source>
        <dbReference type="PROSITE" id="PS50212"/>
    </source>
</evidence>
<feature type="region of interest" description="Disordered" evidence="3">
    <location>
        <begin position="480"/>
        <end position="500"/>
    </location>
</feature>
<dbReference type="InterPro" id="IPR023578">
    <property type="entry name" value="Ras_GEF_dom_sf"/>
</dbReference>
<dbReference type="Gene3D" id="1.10.840.10">
    <property type="entry name" value="Ras guanine-nucleotide exchange factors catalytic domain"/>
    <property type="match status" value="1"/>
</dbReference>
<dbReference type="PROSITE" id="PS50009">
    <property type="entry name" value="RASGEF_CAT"/>
    <property type="match status" value="1"/>
</dbReference>
<feature type="compositionally biased region" description="Low complexity" evidence="3">
    <location>
        <begin position="990"/>
        <end position="1002"/>
    </location>
</feature>
<keyword evidence="1 2" id="KW-0344">Guanine-nucleotide releasing factor</keyword>
<dbReference type="SMART" id="SM00229">
    <property type="entry name" value="RasGEFN"/>
    <property type="match status" value="1"/>
</dbReference>
<accession>A0A1S8X1T8</accession>
<dbReference type="CDD" id="cd06224">
    <property type="entry name" value="REM"/>
    <property type="match status" value="1"/>
</dbReference>
<feature type="compositionally biased region" description="Basic and acidic residues" evidence="3">
    <location>
        <begin position="659"/>
        <end position="674"/>
    </location>
</feature>
<dbReference type="InterPro" id="IPR036964">
    <property type="entry name" value="RASGEF_cat_dom_sf"/>
</dbReference>
<dbReference type="PROSITE" id="PS50212">
    <property type="entry name" value="RASGEF_NTER"/>
    <property type="match status" value="1"/>
</dbReference>
<proteinExistence type="predicted"/>
<protein>
    <submittedName>
        <fullName evidence="6">RasGEF domain protein</fullName>
    </submittedName>
</protein>
<dbReference type="PANTHER" id="PTHR23113:SF363">
    <property type="entry name" value="PROTEIN SON OF SEVENLESS"/>
    <property type="match status" value="1"/>
</dbReference>
<dbReference type="SMART" id="SM00147">
    <property type="entry name" value="RasGEF"/>
    <property type="match status" value="1"/>
</dbReference>
<evidence type="ECO:0000313" key="7">
    <source>
        <dbReference type="Proteomes" id="UP000243686"/>
    </source>
</evidence>
<feature type="region of interest" description="Disordered" evidence="3">
    <location>
        <begin position="1857"/>
        <end position="1973"/>
    </location>
</feature>